<evidence type="ECO:0000313" key="2">
    <source>
        <dbReference type="EMBL" id="VDN51554.1"/>
    </source>
</evidence>
<feature type="chain" id="PRO_5041120850" evidence="1">
    <location>
        <begin position="17"/>
        <end position="255"/>
    </location>
</feature>
<organism evidence="3 5">
    <name type="scientific">Dracunculus medinensis</name>
    <name type="common">Guinea worm</name>
    <dbReference type="NCBI Taxonomy" id="318479"/>
    <lineage>
        <taxon>Eukaryota</taxon>
        <taxon>Metazoa</taxon>
        <taxon>Ecdysozoa</taxon>
        <taxon>Nematoda</taxon>
        <taxon>Chromadorea</taxon>
        <taxon>Rhabditida</taxon>
        <taxon>Spirurina</taxon>
        <taxon>Dracunculoidea</taxon>
        <taxon>Dracunculidae</taxon>
        <taxon>Dracunculus</taxon>
    </lineage>
</organism>
<dbReference type="Proteomes" id="UP000274756">
    <property type="component" value="Unassembled WGS sequence"/>
</dbReference>
<dbReference type="AlphaFoldDB" id="A0A0N4UHA2"/>
<feature type="signal peptide" evidence="1">
    <location>
        <begin position="1"/>
        <end position="16"/>
    </location>
</feature>
<sequence>MRFVMAMIICIKLVAGDTKERIASLLRDDEQFHHQWVNLIEMQERQLREQEEEFPLKNISYLLECPQSEGFRFDHSDHLRPADIEIYAELGHLSRFCHHNLMSLLNGDLDSCQHPGYTMKLPTIDKFLAIYNPKLVTVESSNDTKLKAQRLHLLKMFEERYDWRDKWKLIAIMPSMEDGETSESMQSAVEVLETIEELYRIVPHRTLIVVARSSSFGIWQDALYSHLACRSMLERWRPYTHLNSISVWDQVLFFF</sequence>
<dbReference type="WBParaSite" id="DME_0000691301-mRNA-1">
    <property type="protein sequence ID" value="DME_0000691301-mRNA-1"/>
    <property type="gene ID" value="DME_0000691301"/>
</dbReference>
<dbReference type="Proteomes" id="UP000038040">
    <property type="component" value="Unplaced"/>
</dbReference>
<evidence type="ECO:0000313" key="3">
    <source>
        <dbReference type="Proteomes" id="UP000038040"/>
    </source>
</evidence>
<evidence type="ECO:0000256" key="1">
    <source>
        <dbReference type="SAM" id="SignalP"/>
    </source>
</evidence>
<evidence type="ECO:0000313" key="4">
    <source>
        <dbReference type="Proteomes" id="UP000274756"/>
    </source>
</evidence>
<dbReference type="EMBL" id="UYYG01000023">
    <property type="protein sequence ID" value="VDN51554.1"/>
    <property type="molecule type" value="Genomic_DNA"/>
</dbReference>
<accession>A0A0N4UHA2</accession>
<keyword evidence="1" id="KW-0732">Signal</keyword>
<dbReference type="OrthoDB" id="5804615at2759"/>
<evidence type="ECO:0000313" key="5">
    <source>
        <dbReference type="WBParaSite" id="DME_0000691301-mRNA-1"/>
    </source>
</evidence>
<reference evidence="5" key="1">
    <citation type="submission" date="2017-02" db="UniProtKB">
        <authorList>
            <consortium name="WormBaseParasite"/>
        </authorList>
    </citation>
    <scope>IDENTIFICATION</scope>
</reference>
<name>A0A0N4UHA2_DRAME</name>
<keyword evidence="4" id="KW-1185">Reference proteome</keyword>
<gene>
    <name evidence="2" type="ORF">DME_LOCUS1527</name>
</gene>
<reference evidence="2 4" key="2">
    <citation type="submission" date="2018-11" db="EMBL/GenBank/DDBJ databases">
        <authorList>
            <consortium name="Pathogen Informatics"/>
        </authorList>
    </citation>
    <scope>NUCLEOTIDE SEQUENCE [LARGE SCALE GENOMIC DNA]</scope>
</reference>
<dbReference type="STRING" id="318479.A0A0N4UHA2"/>
<protein>
    <submittedName>
        <fullName evidence="5">SGNH domain-containing protein</fullName>
    </submittedName>
</protein>
<proteinExistence type="predicted"/>